<dbReference type="GO" id="GO:0005886">
    <property type="term" value="C:plasma membrane"/>
    <property type="evidence" value="ECO:0007669"/>
    <property type="project" value="InterPro"/>
</dbReference>
<feature type="transmembrane region" description="Helical" evidence="2">
    <location>
        <begin position="38"/>
        <end position="56"/>
    </location>
</feature>
<dbReference type="Proteomes" id="UP000757232">
    <property type="component" value="Unassembled WGS sequence"/>
</dbReference>
<feature type="compositionally biased region" description="Basic and acidic residues" evidence="1">
    <location>
        <begin position="315"/>
        <end position="329"/>
    </location>
</feature>
<dbReference type="EMBL" id="LNZH02000140">
    <property type="protein sequence ID" value="OCB90172.1"/>
    <property type="molecule type" value="Genomic_DNA"/>
</dbReference>
<dbReference type="AlphaFoldDB" id="A0A9Q5I2U6"/>
<reference evidence="3" key="1">
    <citation type="submission" date="2016-06" db="EMBL/GenBank/DDBJ databases">
        <title>Draft Genome sequence of the fungus Inonotus baumii.</title>
        <authorList>
            <person name="Zhu H."/>
            <person name="Lin W."/>
        </authorList>
    </citation>
    <scope>NUCLEOTIDE SEQUENCE</scope>
    <source>
        <strain evidence="3">821</strain>
    </source>
</reference>
<dbReference type="Pfam" id="PF06687">
    <property type="entry name" value="SUR7"/>
    <property type="match status" value="1"/>
</dbReference>
<feature type="compositionally biased region" description="Acidic residues" evidence="1">
    <location>
        <begin position="10"/>
        <end position="19"/>
    </location>
</feature>
<evidence type="ECO:0000256" key="1">
    <source>
        <dbReference type="SAM" id="MobiDB-lite"/>
    </source>
</evidence>
<feature type="transmembrane region" description="Helical" evidence="2">
    <location>
        <begin position="282"/>
        <end position="306"/>
    </location>
</feature>
<dbReference type="OrthoDB" id="2354757at2759"/>
<feature type="compositionally biased region" description="Basic and acidic residues" evidence="1">
    <location>
        <begin position="336"/>
        <end position="346"/>
    </location>
</feature>
<feature type="transmembrane region" description="Helical" evidence="2">
    <location>
        <begin position="238"/>
        <end position="262"/>
    </location>
</feature>
<feature type="region of interest" description="Disordered" evidence="1">
    <location>
        <begin position="1"/>
        <end position="33"/>
    </location>
</feature>
<sequence>MARSGRGSDPEYEQSEYEDDVKRRSKGTGGSGTKASRWIAVLLIFIAFVFMAFAAATPVTEKFYLFSVKVKVDALIIKVTDDFQFGVWGYCSTGVKNSFGIGKAKINTKLSKGGCEDRKLGWTFKDIMTDARVHIPYTSPGMSDDVQDAISAALTSAFVLHVVAAVTLFPALIAAMIGAAKSDRVIRYRDSEYREKDSYHDPLYRRSDRVIRYRDSEYRGKDSYHDPLYRRVRNCRRVFICVLIAMIFTGIVFVLDVAGVVLTKDTVHDKSKGLANLDFGPAFWFVVVAFALILLAFFIAVVDLAASGRSAPPPLDRRTTVDRPPRSEDPSTPSRYSREDDDRFYDVDMNSPQDEKRGRLR</sequence>
<keyword evidence="4" id="KW-1185">Reference proteome</keyword>
<organism evidence="3 4">
    <name type="scientific">Sanghuangporus baumii</name>
    <name type="common">Phellinus baumii</name>
    <dbReference type="NCBI Taxonomy" id="108892"/>
    <lineage>
        <taxon>Eukaryota</taxon>
        <taxon>Fungi</taxon>
        <taxon>Dikarya</taxon>
        <taxon>Basidiomycota</taxon>
        <taxon>Agaricomycotina</taxon>
        <taxon>Agaricomycetes</taxon>
        <taxon>Hymenochaetales</taxon>
        <taxon>Hymenochaetaceae</taxon>
        <taxon>Sanghuangporus</taxon>
    </lineage>
</organism>
<gene>
    <name evidence="3" type="ORF">A7U60_g2633</name>
</gene>
<evidence type="ECO:0000313" key="4">
    <source>
        <dbReference type="Proteomes" id="UP000757232"/>
    </source>
</evidence>
<keyword evidence="2" id="KW-0812">Transmembrane</keyword>
<feature type="transmembrane region" description="Helical" evidence="2">
    <location>
        <begin position="158"/>
        <end position="180"/>
    </location>
</feature>
<name>A0A9Q5I2U6_SANBA</name>
<dbReference type="PANTHER" id="PTHR28013:SF4">
    <property type="entry name" value="MARVEL DOMAIN-CONTAINING PROTEIN"/>
    <property type="match status" value="1"/>
</dbReference>
<proteinExistence type="predicted"/>
<evidence type="ECO:0000256" key="2">
    <source>
        <dbReference type="SAM" id="Phobius"/>
    </source>
</evidence>
<feature type="region of interest" description="Disordered" evidence="1">
    <location>
        <begin position="311"/>
        <end position="361"/>
    </location>
</feature>
<accession>A0A9Q5I2U6</accession>
<dbReference type="InterPro" id="IPR051380">
    <property type="entry name" value="pH-response_reg_palI/RIM9"/>
</dbReference>
<keyword evidence="2" id="KW-0472">Membrane</keyword>
<evidence type="ECO:0000313" key="3">
    <source>
        <dbReference type="EMBL" id="OCB90172.1"/>
    </source>
</evidence>
<dbReference type="GO" id="GO:0032153">
    <property type="term" value="C:cell division site"/>
    <property type="evidence" value="ECO:0007669"/>
    <property type="project" value="TreeGrafter"/>
</dbReference>
<dbReference type="GO" id="GO:0035838">
    <property type="term" value="C:growing cell tip"/>
    <property type="evidence" value="ECO:0007669"/>
    <property type="project" value="TreeGrafter"/>
</dbReference>
<dbReference type="PANTHER" id="PTHR28013">
    <property type="entry name" value="PROTEIN DCV1-RELATED"/>
    <property type="match status" value="1"/>
</dbReference>
<protein>
    <submittedName>
        <fullName evidence="3">Uncharacterized protein</fullName>
    </submittedName>
</protein>
<comment type="caution">
    <text evidence="3">The sequence shown here is derived from an EMBL/GenBank/DDBJ whole genome shotgun (WGS) entry which is preliminary data.</text>
</comment>
<dbReference type="InterPro" id="IPR009571">
    <property type="entry name" value="SUR7/Rim9-like_fungi"/>
</dbReference>
<keyword evidence="2" id="KW-1133">Transmembrane helix</keyword>